<dbReference type="AlphaFoldDB" id="A0A0F3GZX6"/>
<reference evidence="1 2" key="1">
    <citation type="submission" date="2015-02" db="EMBL/GenBank/DDBJ databases">
        <title>Single-cell genomics of uncultivated deep-branching MTB reveals a conserved set of magnetosome genes.</title>
        <authorList>
            <person name="Kolinko S."/>
            <person name="Richter M."/>
            <person name="Glockner F.O."/>
            <person name="Brachmann A."/>
            <person name="Schuler D."/>
        </authorList>
    </citation>
    <scope>NUCLEOTIDE SEQUENCE [LARGE SCALE GENOMIC DNA]</scope>
    <source>
        <strain evidence="1">TM-1</strain>
    </source>
</reference>
<dbReference type="EMBL" id="LACI01000158">
    <property type="protein sequence ID" value="KJU87461.1"/>
    <property type="molecule type" value="Genomic_DNA"/>
</dbReference>
<organism evidence="1 2">
    <name type="scientific">Candidatus Magnetobacterium bavaricum</name>
    <dbReference type="NCBI Taxonomy" id="29290"/>
    <lineage>
        <taxon>Bacteria</taxon>
        <taxon>Pseudomonadati</taxon>
        <taxon>Nitrospirota</taxon>
        <taxon>Thermodesulfovibrionia</taxon>
        <taxon>Thermodesulfovibrionales</taxon>
        <taxon>Candidatus Magnetobacteriaceae</taxon>
        <taxon>Candidatus Magnetobacterium</taxon>
    </lineage>
</organism>
<sequence length="60" mass="7048">MKKGNRIMAVVLVYPDREYPEGWQDVWGKCYVRFFTAFGVAVRGKYLDEVFPLFQLNGEL</sequence>
<evidence type="ECO:0000313" key="2">
    <source>
        <dbReference type="Proteomes" id="UP000033423"/>
    </source>
</evidence>
<evidence type="ECO:0000313" key="1">
    <source>
        <dbReference type="EMBL" id="KJU87461.1"/>
    </source>
</evidence>
<protein>
    <submittedName>
        <fullName evidence="1">Uncharacterized protein</fullName>
    </submittedName>
</protein>
<name>A0A0F3GZX6_9BACT</name>
<comment type="caution">
    <text evidence="1">The sequence shown here is derived from an EMBL/GenBank/DDBJ whole genome shotgun (WGS) entry which is preliminary data.</text>
</comment>
<gene>
    <name evidence="1" type="ORF">MBAV_000350</name>
</gene>
<proteinExistence type="predicted"/>
<keyword evidence="2" id="KW-1185">Reference proteome</keyword>
<accession>A0A0F3GZX6</accession>
<dbReference type="Proteomes" id="UP000033423">
    <property type="component" value="Unassembled WGS sequence"/>
</dbReference>